<keyword evidence="1 2" id="KW-0812">Transmembrane</keyword>
<dbReference type="eggNOG" id="KOG2266">
    <property type="taxonomic scope" value="Eukaryota"/>
</dbReference>
<keyword evidence="1" id="KW-1133">Transmembrane helix</keyword>
<dbReference type="InterPro" id="IPR044198">
    <property type="entry name" value="DEK"/>
</dbReference>
<dbReference type="STRING" id="3880.G7K4R4"/>
<organism evidence="2 4">
    <name type="scientific">Medicago truncatula</name>
    <name type="common">Barrel medic</name>
    <name type="synonym">Medicago tribuloides</name>
    <dbReference type="NCBI Taxonomy" id="3880"/>
    <lineage>
        <taxon>Eukaryota</taxon>
        <taxon>Viridiplantae</taxon>
        <taxon>Streptophyta</taxon>
        <taxon>Embryophyta</taxon>
        <taxon>Tracheophyta</taxon>
        <taxon>Spermatophyta</taxon>
        <taxon>Magnoliopsida</taxon>
        <taxon>eudicotyledons</taxon>
        <taxon>Gunneridae</taxon>
        <taxon>Pentapetalae</taxon>
        <taxon>rosids</taxon>
        <taxon>fabids</taxon>
        <taxon>Fabales</taxon>
        <taxon>Fabaceae</taxon>
        <taxon>Papilionoideae</taxon>
        <taxon>50 kb inversion clade</taxon>
        <taxon>NPAAA clade</taxon>
        <taxon>Hologalegina</taxon>
        <taxon>IRL clade</taxon>
        <taxon>Trifolieae</taxon>
        <taxon>Medicago</taxon>
    </lineage>
</organism>
<accession>G7K4R4</accession>
<dbReference type="PANTHER" id="PTHR13468:SF22">
    <property type="entry name" value="DEK DOMAIN-CONTAINING CHROMATIN-ASSOCIATED PROTEIN 3"/>
    <property type="match status" value="1"/>
</dbReference>
<keyword evidence="4" id="KW-1185">Reference proteome</keyword>
<sequence length="217" mass="25297">MTHRFLQVGKVERAKRVRPFCLFDLPLGLTQMVLVGDCGCPCSMIQGNYSCSEVKKKIKELKETESTTPTTNCPLRERKSISRLLVIFMTLVFYASVVLKLSGKKIDYTLKLLHKILFGRRGKGYPTSHSRTILLHYTTYFSFHVTLTWNNEINWSNRCYYEKQMIKVKIFFDQRNKEKLLEFSDVLDIPVGNPNSRKARTLDNSCVPVVLFRCYYL</sequence>
<evidence type="ECO:0000313" key="4">
    <source>
        <dbReference type="Proteomes" id="UP000002051"/>
    </source>
</evidence>
<dbReference type="PaxDb" id="3880-AET00834"/>
<dbReference type="GO" id="GO:0003677">
    <property type="term" value="F:DNA binding"/>
    <property type="evidence" value="ECO:0007669"/>
    <property type="project" value="InterPro"/>
</dbReference>
<protein>
    <submittedName>
        <fullName evidence="2">Transmembrane protein, putative</fullName>
    </submittedName>
</protein>
<reference evidence="2 4" key="2">
    <citation type="journal article" date="2014" name="BMC Genomics">
        <title>An improved genome release (version Mt4.0) for the model legume Medicago truncatula.</title>
        <authorList>
            <person name="Tang H."/>
            <person name="Krishnakumar V."/>
            <person name="Bidwell S."/>
            <person name="Rosen B."/>
            <person name="Chan A."/>
            <person name="Zhou S."/>
            <person name="Gentzbittel L."/>
            <person name="Childs K.L."/>
            <person name="Yandell M."/>
            <person name="Gundlach H."/>
            <person name="Mayer K.F."/>
            <person name="Schwartz D.C."/>
            <person name="Town C.D."/>
        </authorList>
    </citation>
    <scope>GENOME REANNOTATION</scope>
    <source>
        <strain evidence="3 4">cv. Jemalong A17</strain>
    </source>
</reference>
<keyword evidence="1" id="KW-0472">Membrane</keyword>
<dbReference type="AlphaFoldDB" id="G7K4R4"/>
<evidence type="ECO:0000256" key="1">
    <source>
        <dbReference type="SAM" id="Phobius"/>
    </source>
</evidence>
<dbReference type="HOGENOM" id="CLU_1273925_0_0_1"/>
<dbReference type="Proteomes" id="UP000002051">
    <property type="component" value="Chromosome 5"/>
</dbReference>
<evidence type="ECO:0000313" key="3">
    <source>
        <dbReference type="EnsemblPlants" id="AET00834"/>
    </source>
</evidence>
<reference evidence="2 4" key="1">
    <citation type="journal article" date="2011" name="Nature">
        <title>The Medicago genome provides insight into the evolution of rhizobial symbioses.</title>
        <authorList>
            <person name="Young N.D."/>
            <person name="Debelle F."/>
            <person name="Oldroyd G.E."/>
            <person name="Geurts R."/>
            <person name="Cannon S.B."/>
            <person name="Udvardi M.K."/>
            <person name="Benedito V.A."/>
            <person name="Mayer K.F."/>
            <person name="Gouzy J."/>
            <person name="Schoof H."/>
            <person name="Van de Peer Y."/>
            <person name="Proost S."/>
            <person name="Cook D.R."/>
            <person name="Meyers B.C."/>
            <person name="Spannagl M."/>
            <person name="Cheung F."/>
            <person name="De Mita S."/>
            <person name="Krishnakumar V."/>
            <person name="Gundlach H."/>
            <person name="Zhou S."/>
            <person name="Mudge J."/>
            <person name="Bharti A.K."/>
            <person name="Murray J.D."/>
            <person name="Naoumkina M.A."/>
            <person name="Rosen B."/>
            <person name="Silverstein K.A."/>
            <person name="Tang H."/>
            <person name="Rombauts S."/>
            <person name="Zhao P.X."/>
            <person name="Zhou P."/>
            <person name="Barbe V."/>
            <person name="Bardou P."/>
            <person name="Bechner M."/>
            <person name="Bellec A."/>
            <person name="Berger A."/>
            <person name="Berges H."/>
            <person name="Bidwell S."/>
            <person name="Bisseling T."/>
            <person name="Choisne N."/>
            <person name="Couloux A."/>
            <person name="Denny R."/>
            <person name="Deshpande S."/>
            <person name="Dai X."/>
            <person name="Doyle J.J."/>
            <person name="Dudez A.M."/>
            <person name="Farmer A.D."/>
            <person name="Fouteau S."/>
            <person name="Franken C."/>
            <person name="Gibelin C."/>
            <person name="Gish J."/>
            <person name="Goldstein S."/>
            <person name="Gonzalez A.J."/>
            <person name="Green P.J."/>
            <person name="Hallab A."/>
            <person name="Hartog M."/>
            <person name="Hua A."/>
            <person name="Humphray S.J."/>
            <person name="Jeong D.H."/>
            <person name="Jing Y."/>
            <person name="Jocker A."/>
            <person name="Kenton S.M."/>
            <person name="Kim D.J."/>
            <person name="Klee K."/>
            <person name="Lai H."/>
            <person name="Lang C."/>
            <person name="Lin S."/>
            <person name="Macmil S.L."/>
            <person name="Magdelenat G."/>
            <person name="Matthews L."/>
            <person name="McCorrison J."/>
            <person name="Monaghan E.L."/>
            <person name="Mun J.H."/>
            <person name="Najar F.Z."/>
            <person name="Nicholson C."/>
            <person name="Noirot C."/>
            <person name="O'Bleness M."/>
            <person name="Paule C.R."/>
            <person name="Poulain J."/>
            <person name="Prion F."/>
            <person name="Qin B."/>
            <person name="Qu C."/>
            <person name="Retzel E.F."/>
            <person name="Riddle C."/>
            <person name="Sallet E."/>
            <person name="Samain S."/>
            <person name="Samson N."/>
            <person name="Sanders I."/>
            <person name="Saurat O."/>
            <person name="Scarpelli C."/>
            <person name="Schiex T."/>
            <person name="Segurens B."/>
            <person name="Severin A.J."/>
            <person name="Sherrier D.J."/>
            <person name="Shi R."/>
            <person name="Sims S."/>
            <person name="Singer S.R."/>
            <person name="Sinharoy S."/>
            <person name="Sterck L."/>
            <person name="Viollet A."/>
            <person name="Wang B.B."/>
            <person name="Wang K."/>
            <person name="Wang M."/>
            <person name="Wang X."/>
            <person name="Warfsmann J."/>
            <person name="Weissenbach J."/>
            <person name="White D.D."/>
            <person name="White J.D."/>
            <person name="Wiley G.B."/>
            <person name="Wincker P."/>
            <person name="Xing Y."/>
            <person name="Yang L."/>
            <person name="Yao Z."/>
            <person name="Ying F."/>
            <person name="Zhai J."/>
            <person name="Zhou L."/>
            <person name="Zuber A."/>
            <person name="Denarie J."/>
            <person name="Dixon R.A."/>
            <person name="May G.D."/>
            <person name="Schwartz D.C."/>
            <person name="Rogers J."/>
            <person name="Quetier F."/>
            <person name="Town C.D."/>
            <person name="Roe B.A."/>
        </authorList>
    </citation>
    <scope>NUCLEOTIDE SEQUENCE [LARGE SCALE GENOMIC DNA]</scope>
    <source>
        <strain evidence="2">A17</strain>
        <strain evidence="3 4">cv. Jemalong A17</strain>
    </source>
</reference>
<gene>
    <name evidence="2" type="ordered locus">MTR_5g096450</name>
</gene>
<evidence type="ECO:0000313" key="2">
    <source>
        <dbReference type="EMBL" id="AET00834.1"/>
    </source>
</evidence>
<proteinExistence type="predicted"/>
<name>G7K4R4_MEDTR</name>
<reference evidence="3" key="3">
    <citation type="submission" date="2015-04" db="UniProtKB">
        <authorList>
            <consortium name="EnsemblPlants"/>
        </authorList>
    </citation>
    <scope>IDENTIFICATION</scope>
    <source>
        <strain evidence="3">cv. Jemalong A17</strain>
    </source>
</reference>
<feature type="transmembrane region" description="Helical" evidence="1">
    <location>
        <begin position="84"/>
        <end position="103"/>
    </location>
</feature>
<dbReference type="EMBL" id="CM001221">
    <property type="protein sequence ID" value="AET00834.1"/>
    <property type="molecule type" value="Genomic_DNA"/>
</dbReference>
<dbReference type="EnsemblPlants" id="AET00834">
    <property type="protein sequence ID" value="AET00834"/>
    <property type="gene ID" value="MTR_5g096450"/>
</dbReference>
<dbReference type="PANTHER" id="PTHR13468">
    <property type="entry name" value="DEK PROTEIN"/>
    <property type="match status" value="1"/>
</dbReference>
<dbReference type="GO" id="GO:0006325">
    <property type="term" value="P:chromatin organization"/>
    <property type="evidence" value="ECO:0007669"/>
    <property type="project" value="InterPro"/>
</dbReference>